<evidence type="ECO:0000256" key="5">
    <source>
        <dbReference type="SAM" id="Phobius"/>
    </source>
</evidence>
<accession>A0A2J6X753</accession>
<dbReference type="InterPro" id="IPR026036">
    <property type="entry name" value="PucC"/>
</dbReference>
<organism evidence="6 7">
    <name type="scientific">Chloroflexus aggregans</name>
    <dbReference type="NCBI Taxonomy" id="152260"/>
    <lineage>
        <taxon>Bacteria</taxon>
        <taxon>Bacillati</taxon>
        <taxon>Chloroflexota</taxon>
        <taxon>Chloroflexia</taxon>
        <taxon>Chloroflexales</taxon>
        <taxon>Chloroflexineae</taxon>
        <taxon>Chloroflexaceae</taxon>
        <taxon>Chloroflexus</taxon>
    </lineage>
</organism>
<evidence type="ECO:0000256" key="3">
    <source>
        <dbReference type="ARBA" id="ARBA00022989"/>
    </source>
</evidence>
<dbReference type="InterPro" id="IPR004896">
    <property type="entry name" value="PucC-rel"/>
</dbReference>
<evidence type="ECO:0000256" key="4">
    <source>
        <dbReference type="ARBA" id="ARBA00023136"/>
    </source>
</evidence>
<gene>
    <name evidence="6" type="ORF">C0184_06405</name>
</gene>
<keyword evidence="3 5" id="KW-1133">Transmembrane helix</keyword>
<proteinExistence type="predicted"/>
<name>A0A2J6X753_9CHLR</name>
<dbReference type="PANTHER" id="PTHR23538">
    <property type="entry name" value="44.5 KD BACTERIOCHLOROPHYLL SYNTHASE SUBUNIT"/>
    <property type="match status" value="1"/>
</dbReference>
<dbReference type="EMBL" id="PNIQ01000419">
    <property type="protein sequence ID" value="PMP82789.1"/>
    <property type="molecule type" value="Genomic_DNA"/>
</dbReference>
<reference evidence="6 7" key="1">
    <citation type="submission" date="2018-01" db="EMBL/GenBank/DDBJ databases">
        <title>Metagenomic assembled genomes from two thermal pools in the Uzon Caldera, Kamchatka, Russia.</title>
        <authorList>
            <person name="Wilkins L."/>
            <person name="Ettinger C."/>
        </authorList>
    </citation>
    <scope>NUCLEOTIDE SEQUENCE [LARGE SCALE GENOMIC DNA]</scope>
    <source>
        <strain evidence="6">ZAV-02</strain>
    </source>
</reference>
<comment type="caution">
    <text evidence="6">The sequence shown here is derived from an EMBL/GenBank/DDBJ whole genome shotgun (WGS) entry which is preliminary data.</text>
</comment>
<protein>
    <submittedName>
        <fullName evidence="6">MFS transporter</fullName>
    </submittedName>
</protein>
<sequence>LVMGLCDRAHAGLFIALWGITQALAQGIGTISAGLARDVIGRMSGVVANGYIAVYLSALTLIAVASAILLILSWRGQLRAEQVRSPWSSLDQVNADQIIF</sequence>
<keyword evidence="2 5" id="KW-0812">Transmembrane</keyword>
<keyword evidence="4 5" id="KW-0472">Membrane</keyword>
<dbReference type="PANTHER" id="PTHR23538:SF1">
    <property type="entry name" value="44.5 KD BACTERIOCHLOROPHYLL SYNTHASE SUBUNIT"/>
    <property type="match status" value="1"/>
</dbReference>
<dbReference type="Pfam" id="PF03209">
    <property type="entry name" value="PUCC"/>
    <property type="match status" value="1"/>
</dbReference>
<evidence type="ECO:0000313" key="6">
    <source>
        <dbReference type="EMBL" id="PMP82789.1"/>
    </source>
</evidence>
<evidence type="ECO:0000313" key="7">
    <source>
        <dbReference type="Proteomes" id="UP000243376"/>
    </source>
</evidence>
<evidence type="ECO:0000256" key="2">
    <source>
        <dbReference type="ARBA" id="ARBA00022692"/>
    </source>
</evidence>
<dbReference type="GO" id="GO:0016020">
    <property type="term" value="C:membrane"/>
    <property type="evidence" value="ECO:0007669"/>
    <property type="project" value="UniProtKB-SubCell"/>
</dbReference>
<feature type="non-terminal residue" evidence="6">
    <location>
        <position position="1"/>
    </location>
</feature>
<evidence type="ECO:0000256" key="1">
    <source>
        <dbReference type="ARBA" id="ARBA00004141"/>
    </source>
</evidence>
<dbReference type="Proteomes" id="UP000243376">
    <property type="component" value="Unassembled WGS sequence"/>
</dbReference>
<feature type="transmembrane region" description="Helical" evidence="5">
    <location>
        <begin position="49"/>
        <end position="74"/>
    </location>
</feature>
<dbReference type="AlphaFoldDB" id="A0A2J6X753"/>
<comment type="subcellular location">
    <subcellularLocation>
        <location evidence="1">Membrane</location>
        <topology evidence="1">Multi-pass membrane protein</topology>
    </subcellularLocation>
</comment>